<comment type="caution">
    <text evidence="2">The sequence shown here is derived from an EMBL/GenBank/DDBJ whole genome shotgun (WGS) entry which is preliminary data.</text>
</comment>
<evidence type="ECO:0000259" key="1">
    <source>
        <dbReference type="PROSITE" id="PS51833"/>
    </source>
</evidence>
<accession>A0A923HQS7</accession>
<dbReference type="Gene3D" id="1.10.3210.10">
    <property type="entry name" value="Hypothetical protein af1432"/>
    <property type="match status" value="1"/>
</dbReference>
<dbReference type="Proteomes" id="UP000627446">
    <property type="component" value="Unassembled WGS sequence"/>
</dbReference>
<evidence type="ECO:0000313" key="3">
    <source>
        <dbReference type="Proteomes" id="UP000627446"/>
    </source>
</evidence>
<protein>
    <submittedName>
        <fullName evidence="2">HDOD domain-containing protein</fullName>
    </submittedName>
</protein>
<dbReference type="PANTHER" id="PTHR33525:SF3">
    <property type="entry name" value="RIBONUCLEASE Y"/>
    <property type="match status" value="1"/>
</dbReference>
<dbReference type="InterPro" id="IPR013976">
    <property type="entry name" value="HDOD"/>
</dbReference>
<dbReference type="AlphaFoldDB" id="A0A923HQS7"/>
<gene>
    <name evidence="2" type="ORF">H8K36_05200</name>
</gene>
<dbReference type="InterPro" id="IPR052340">
    <property type="entry name" value="RNase_Y/CdgJ"/>
</dbReference>
<dbReference type="EMBL" id="JACOFZ010000001">
    <property type="protein sequence ID" value="MBC3880762.1"/>
    <property type="molecule type" value="Genomic_DNA"/>
</dbReference>
<dbReference type="PANTHER" id="PTHR33525">
    <property type="match status" value="1"/>
</dbReference>
<keyword evidence="3" id="KW-1185">Reference proteome</keyword>
<reference evidence="2" key="1">
    <citation type="submission" date="2020-08" db="EMBL/GenBank/DDBJ databases">
        <title>Novel species isolated from subtropical streams in China.</title>
        <authorList>
            <person name="Lu H."/>
        </authorList>
    </citation>
    <scope>NUCLEOTIDE SEQUENCE</scope>
    <source>
        <strain evidence="2">LX22W</strain>
    </source>
</reference>
<sequence>MNKTQALSLLVEQALRGDLVFSASVATSLRVQEAINVEDCSLDTASKIILNEPLLAAKVVAVANSAAYKRSTSEVANVRSAIARLGFKTLRALVASLVVRQIAGASKNPVIRAKINQLWEHSAQVAALAQILARRVTKLDPDTAMFAGIVHEVGGFYLLSRAEEFPCLLEPDDLSGAEDDENFDALGEAGTEERSQESIIGRAVLKDLNLPSEVTSALEGLWYGLRAMPPENLGDTILLANELARTVSPLDTRTDNESNRCESDINFVVGEGSLQGILEESEDEVRTLSAALII</sequence>
<dbReference type="RefSeq" id="WP_186914760.1">
    <property type="nucleotide sequence ID" value="NZ_JACOFZ010000001.1"/>
</dbReference>
<dbReference type="SUPFAM" id="SSF109604">
    <property type="entry name" value="HD-domain/PDEase-like"/>
    <property type="match status" value="1"/>
</dbReference>
<dbReference type="PROSITE" id="PS51833">
    <property type="entry name" value="HDOD"/>
    <property type="match status" value="1"/>
</dbReference>
<name>A0A923HQS7_9BURK</name>
<evidence type="ECO:0000313" key="2">
    <source>
        <dbReference type="EMBL" id="MBC3880762.1"/>
    </source>
</evidence>
<proteinExistence type="predicted"/>
<organism evidence="2 3">
    <name type="scientific">Undibacterium nitidum</name>
    <dbReference type="NCBI Taxonomy" id="2762298"/>
    <lineage>
        <taxon>Bacteria</taxon>
        <taxon>Pseudomonadati</taxon>
        <taxon>Pseudomonadota</taxon>
        <taxon>Betaproteobacteria</taxon>
        <taxon>Burkholderiales</taxon>
        <taxon>Oxalobacteraceae</taxon>
        <taxon>Undibacterium</taxon>
    </lineage>
</organism>
<feature type="domain" description="HDOD" evidence="1">
    <location>
        <begin position="21"/>
        <end position="224"/>
    </location>
</feature>
<dbReference type="Pfam" id="PF08668">
    <property type="entry name" value="HDOD"/>
    <property type="match status" value="1"/>
</dbReference>